<dbReference type="EMBL" id="CABFVH010000017">
    <property type="protein sequence ID" value="VUF13205.1"/>
    <property type="molecule type" value="Genomic_DNA"/>
</dbReference>
<gene>
    <name evidence="1" type="ORF">IFDJLNFL_5065</name>
    <name evidence="2" type="ORF">MTDSW087_02904</name>
</gene>
<organism evidence="2 3">
    <name type="scientific">Methylobacterium dankookense</name>
    <dbReference type="NCBI Taxonomy" id="560405"/>
    <lineage>
        <taxon>Bacteria</taxon>
        <taxon>Pseudomonadati</taxon>
        <taxon>Pseudomonadota</taxon>
        <taxon>Alphaproteobacteria</taxon>
        <taxon>Hyphomicrobiales</taxon>
        <taxon>Methylobacteriaceae</taxon>
        <taxon>Methylobacterium</taxon>
    </lineage>
</organism>
<name>A0A564FYH4_9HYPH</name>
<accession>A0A564FYH4</accession>
<dbReference type="EC" id="3.8.1.3" evidence="2"/>
<dbReference type="AlphaFoldDB" id="A0A564FYH4"/>
<protein>
    <submittedName>
        <fullName evidence="2">Fluoroacetate dehalogenase</fullName>
        <ecNumber evidence="2">3.8.1.3</ecNumber>
    </submittedName>
</protein>
<evidence type="ECO:0000313" key="4">
    <source>
        <dbReference type="Proteomes" id="UP001055303"/>
    </source>
</evidence>
<sequence length="52" mass="5567">MTRDPFLEGFALRDIDADGVRIRAAVGGSGPPLLLLHGHPQTHATWHAVAPQ</sequence>
<keyword evidence="4" id="KW-1185">Reference proteome</keyword>
<dbReference type="GO" id="GO:0018785">
    <property type="term" value="F:haloacetate dehalogenase activity"/>
    <property type="evidence" value="ECO:0007669"/>
    <property type="project" value="UniProtKB-EC"/>
</dbReference>
<dbReference type="Gene3D" id="3.40.50.1820">
    <property type="entry name" value="alpha/beta hydrolase"/>
    <property type="match status" value="1"/>
</dbReference>
<dbReference type="InterPro" id="IPR029058">
    <property type="entry name" value="AB_hydrolase_fold"/>
</dbReference>
<dbReference type="SUPFAM" id="SSF53474">
    <property type="entry name" value="alpha/beta-Hydrolases"/>
    <property type="match status" value="1"/>
</dbReference>
<dbReference type="EMBL" id="BPQI01000189">
    <property type="protein sequence ID" value="GJD59138.1"/>
    <property type="molecule type" value="Genomic_DNA"/>
</dbReference>
<reference evidence="1" key="3">
    <citation type="submission" date="2021-08" db="EMBL/GenBank/DDBJ databases">
        <authorList>
            <person name="Tani A."/>
            <person name="Ola A."/>
            <person name="Ogura Y."/>
            <person name="Katsura K."/>
            <person name="Hayashi T."/>
        </authorList>
    </citation>
    <scope>NUCLEOTIDE SEQUENCE</scope>
    <source>
        <strain evidence="1">DSM 22415</strain>
    </source>
</reference>
<evidence type="ECO:0000313" key="1">
    <source>
        <dbReference type="EMBL" id="GJD59138.1"/>
    </source>
</evidence>
<dbReference type="Proteomes" id="UP001055303">
    <property type="component" value="Unassembled WGS sequence"/>
</dbReference>
<evidence type="ECO:0000313" key="3">
    <source>
        <dbReference type="Proteomes" id="UP000401717"/>
    </source>
</evidence>
<reference evidence="1" key="2">
    <citation type="journal article" date="2021" name="Front. Microbiol.">
        <title>Comprehensive Comparative Genomics and Phenotyping of Methylobacterium Species.</title>
        <authorList>
            <person name="Alessa O."/>
            <person name="Ogura Y."/>
            <person name="Fujitani Y."/>
            <person name="Takami H."/>
            <person name="Hayashi T."/>
            <person name="Sahin N."/>
            <person name="Tani A."/>
        </authorList>
    </citation>
    <scope>NUCLEOTIDE SEQUENCE</scope>
    <source>
        <strain evidence="1">DSM 22415</strain>
    </source>
</reference>
<keyword evidence="2" id="KW-0378">Hydrolase</keyword>
<evidence type="ECO:0000313" key="2">
    <source>
        <dbReference type="EMBL" id="VUF13205.1"/>
    </source>
</evidence>
<proteinExistence type="predicted"/>
<reference evidence="2 3" key="1">
    <citation type="submission" date="2019-06" db="EMBL/GenBank/DDBJ databases">
        <authorList>
            <person name="Rodrigo-Torres L."/>
            <person name="Arahal R. D."/>
            <person name="Lucena T."/>
        </authorList>
    </citation>
    <scope>NUCLEOTIDE SEQUENCE [LARGE SCALE GENOMIC DNA]</scope>
    <source>
        <strain evidence="2 3">SW08-7</strain>
    </source>
</reference>
<dbReference type="Proteomes" id="UP000401717">
    <property type="component" value="Unassembled WGS sequence"/>
</dbReference>